<proteinExistence type="predicted"/>
<accession>A0A1X0ZXU9</accession>
<evidence type="ECO:0000313" key="3">
    <source>
        <dbReference type="Proteomes" id="UP000193675"/>
    </source>
</evidence>
<organism evidence="2 3">
    <name type="scientific">Pseudomonas putida</name>
    <name type="common">Arthrobacter siderocapsulatus</name>
    <dbReference type="NCBI Taxonomy" id="303"/>
    <lineage>
        <taxon>Bacteria</taxon>
        <taxon>Pseudomonadati</taxon>
        <taxon>Pseudomonadota</taxon>
        <taxon>Gammaproteobacteria</taxon>
        <taxon>Pseudomonadales</taxon>
        <taxon>Pseudomonadaceae</taxon>
        <taxon>Pseudomonas</taxon>
    </lineage>
</organism>
<gene>
    <name evidence="2" type="ORF">B7H17_12455</name>
</gene>
<dbReference type="Gene3D" id="1.10.1220.10">
    <property type="entry name" value="Met repressor-like"/>
    <property type="match status" value="1"/>
</dbReference>
<dbReference type="GO" id="GO:0003677">
    <property type="term" value="F:DNA binding"/>
    <property type="evidence" value="ECO:0007669"/>
    <property type="project" value="InterPro"/>
</dbReference>
<dbReference type="Pfam" id="PF03869">
    <property type="entry name" value="Arc"/>
    <property type="match status" value="1"/>
</dbReference>
<dbReference type="InterPro" id="IPR010985">
    <property type="entry name" value="Ribbon_hlx_hlx"/>
</dbReference>
<dbReference type="EMBL" id="NBWC01000014">
    <property type="protein sequence ID" value="ORL64402.1"/>
    <property type="molecule type" value="Genomic_DNA"/>
</dbReference>
<dbReference type="AlphaFoldDB" id="A0A1X0ZXU9"/>
<name>A0A1X0ZXU9_PSEPU</name>
<dbReference type="OrthoDB" id="6890552at2"/>
<dbReference type="InterPro" id="IPR005569">
    <property type="entry name" value="Arc_DNA-bd_dom"/>
</dbReference>
<feature type="domain" description="Arc-like DNA binding" evidence="1">
    <location>
        <begin position="8"/>
        <end position="53"/>
    </location>
</feature>
<dbReference type="RefSeq" id="WP_084856439.1">
    <property type="nucleotide sequence ID" value="NZ_NBWC01000014.1"/>
</dbReference>
<dbReference type="InterPro" id="IPR013321">
    <property type="entry name" value="Arc_rbn_hlx_hlx"/>
</dbReference>
<dbReference type="Proteomes" id="UP000193675">
    <property type="component" value="Unassembled WGS sequence"/>
</dbReference>
<dbReference type="GO" id="GO:0006355">
    <property type="term" value="P:regulation of DNA-templated transcription"/>
    <property type="evidence" value="ECO:0007669"/>
    <property type="project" value="InterPro"/>
</dbReference>
<evidence type="ECO:0000259" key="1">
    <source>
        <dbReference type="Pfam" id="PF03869"/>
    </source>
</evidence>
<sequence length="130" mass="14649">MHKQHISSRNADKFVIRLPDGMRDRIAEVARDRHRSMNSEIIARLEQSMDADGTPADSVGSVAVYLPESLKAEIERLALGNDRSLHGEVLYRLKRLGTMDQLADEQGRMIGILQRRIEELESKLQVKGAA</sequence>
<comment type="caution">
    <text evidence="2">The sequence shown here is derived from an EMBL/GenBank/DDBJ whole genome shotgun (WGS) entry which is preliminary data.</text>
</comment>
<dbReference type="SUPFAM" id="SSF47598">
    <property type="entry name" value="Ribbon-helix-helix"/>
    <property type="match status" value="2"/>
</dbReference>
<reference evidence="2 3" key="1">
    <citation type="submission" date="2017-04" db="EMBL/GenBank/DDBJ databases">
        <title>Presence of VIM-2 positive Pseudomonas species in chickens and their surrounding environment.</title>
        <authorList>
            <person name="Zhang R."/>
        </authorList>
    </citation>
    <scope>NUCLEOTIDE SEQUENCE [LARGE SCALE GENOMIC DNA]</scope>
    <source>
        <strain evidence="2 3">DZ-C18</strain>
    </source>
</reference>
<protein>
    <recommendedName>
        <fullName evidence="1">Arc-like DNA binding domain-containing protein</fullName>
    </recommendedName>
</protein>
<evidence type="ECO:0000313" key="2">
    <source>
        <dbReference type="EMBL" id="ORL64402.1"/>
    </source>
</evidence>